<evidence type="ECO:0000256" key="9">
    <source>
        <dbReference type="ARBA" id="ARBA00023136"/>
    </source>
</evidence>
<dbReference type="STRING" id="1184609.KILIM_028_00430"/>
<dbReference type="GO" id="GO:0009306">
    <property type="term" value="P:protein secretion"/>
    <property type="evidence" value="ECO:0007669"/>
    <property type="project" value="UniProtKB-UniRule"/>
</dbReference>
<keyword evidence="10" id="KW-0975">Bacterial flagellum</keyword>
<dbReference type="GO" id="GO:0005886">
    <property type="term" value="C:plasma membrane"/>
    <property type="evidence" value="ECO:0007669"/>
    <property type="project" value="UniProtKB-SubCell"/>
</dbReference>
<name>K6XAQ9_9MICO</name>
<feature type="transmembrane region" description="Helical" evidence="12">
    <location>
        <begin position="47"/>
        <end position="79"/>
    </location>
</feature>
<gene>
    <name evidence="12 14" type="primary">fliP</name>
    <name evidence="14" type="ORF">KILIM_028_00430</name>
</gene>
<keyword evidence="3 12" id="KW-0813">Transport</keyword>
<reference evidence="14 15" key="1">
    <citation type="submission" date="2012-08" db="EMBL/GenBank/DDBJ databases">
        <title>Whole genome shotgun sequence of Kineosphaera limosa NBRC 100340.</title>
        <authorList>
            <person name="Yoshida I."/>
            <person name="Isaki S."/>
            <person name="Hosoyama A."/>
            <person name="Tsuchikane K."/>
            <person name="Katsumata H."/>
            <person name="Ando Y."/>
            <person name="Ohji S."/>
            <person name="Hamada M."/>
            <person name="Tamura T."/>
            <person name="Yamazoe A."/>
            <person name="Yamazaki S."/>
            <person name="Fujita N."/>
        </authorList>
    </citation>
    <scope>NUCLEOTIDE SEQUENCE [LARGE SCALE GENOMIC DNA]</scope>
    <source>
        <strain evidence="14 15">NBRC 100340</strain>
    </source>
</reference>
<dbReference type="Pfam" id="PF00813">
    <property type="entry name" value="FliP"/>
    <property type="match status" value="1"/>
</dbReference>
<comment type="similarity">
    <text evidence="1 12">Belongs to the FliP/MopC/SpaP family.</text>
</comment>
<evidence type="ECO:0000256" key="6">
    <source>
        <dbReference type="ARBA" id="ARBA00022795"/>
    </source>
</evidence>
<evidence type="ECO:0000256" key="3">
    <source>
        <dbReference type="ARBA" id="ARBA00022448"/>
    </source>
</evidence>
<dbReference type="NCBIfam" id="NF009438">
    <property type="entry name" value="PRK12797.1"/>
    <property type="match status" value="1"/>
</dbReference>
<keyword evidence="11 12" id="KW-1006">Bacterial flagellum protein export</keyword>
<keyword evidence="5 12" id="KW-0812">Transmembrane</keyword>
<keyword evidence="14" id="KW-0969">Cilium</keyword>
<evidence type="ECO:0000256" key="4">
    <source>
        <dbReference type="ARBA" id="ARBA00022475"/>
    </source>
</evidence>
<evidence type="ECO:0000256" key="11">
    <source>
        <dbReference type="ARBA" id="ARBA00023225"/>
    </source>
</evidence>
<evidence type="ECO:0000256" key="1">
    <source>
        <dbReference type="ARBA" id="ARBA00006257"/>
    </source>
</evidence>
<dbReference type="GO" id="GO:0009425">
    <property type="term" value="C:bacterial-type flagellum basal body"/>
    <property type="evidence" value="ECO:0007669"/>
    <property type="project" value="UniProtKB-SubCell"/>
</dbReference>
<protein>
    <recommendedName>
        <fullName evidence="2 12">Flagellar biosynthetic protein FliP</fullName>
    </recommendedName>
</protein>
<comment type="subcellular location">
    <subcellularLocation>
        <location evidence="12">Cell membrane</location>
        <topology evidence="12">Multi-pass membrane protein</topology>
    </subcellularLocation>
    <subcellularLocation>
        <location evidence="12">Bacterial flagellum basal body</location>
    </subcellularLocation>
</comment>
<keyword evidence="9 12" id="KW-0472">Membrane</keyword>
<sequence>MRLFGVAALAALTWLLTSEAALAAATDPESPGISVSLNDGPGVTQSVTIIALMTVLSLAPAILMLTTSFTKIVVVLALTRQALGTPTIPPNQVMAGLAIFLSLFVMGPVLTQSYNEGIAPFIDGQITDTSVALENTFAPVRSFMLAHTGQQELQTMIALSGADQPQDETQVSAVTLIPAFVLSELKTAFIIGFVIFIPFLIIDLVVASTLMSMGMMMLPPIMISLPFKLLLFIMVDGWTLITTALVTSYR</sequence>
<evidence type="ECO:0000313" key="14">
    <source>
        <dbReference type="EMBL" id="GAB95889.1"/>
    </source>
</evidence>
<keyword evidence="14" id="KW-0966">Cell projection</keyword>
<keyword evidence="13" id="KW-0732">Signal</keyword>
<dbReference type="InterPro" id="IPR005837">
    <property type="entry name" value="FliP"/>
</dbReference>
<dbReference type="eggNOG" id="COG1338">
    <property type="taxonomic scope" value="Bacteria"/>
</dbReference>
<dbReference type="AlphaFoldDB" id="K6XAQ9"/>
<keyword evidence="7 12" id="KW-0653">Protein transport</keyword>
<dbReference type="EMBL" id="BAHD01000028">
    <property type="protein sequence ID" value="GAB95889.1"/>
    <property type="molecule type" value="Genomic_DNA"/>
</dbReference>
<evidence type="ECO:0000256" key="8">
    <source>
        <dbReference type="ARBA" id="ARBA00022989"/>
    </source>
</evidence>
<dbReference type="PRINTS" id="PR01302">
    <property type="entry name" value="TYPE3IMPPROT"/>
</dbReference>
<keyword evidence="8 12" id="KW-1133">Transmembrane helix</keyword>
<proteinExistence type="inferred from homology"/>
<dbReference type="GO" id="GO:0044781">
    <property type="term" value="P:bacterial-type flagellum organization"/>
    <property type="evidence" value="ECO:0007669"/>
    <property type="project" value="UniProtKB-UniRule"/>
</dbReference>
<keyword evidence="4 12" id="KW-1003">Cell membrane</keyword>
<evidence type="ECO:0000256" key="7">
    <source>
        <dbReference type="ARBA" id="ARBA00022927"/>
    </source>
</evidence>
<dbReference type="PRINTS" id="PR00951">
    <property type="entry name" value="FLGBIOSNFLIP"/>
</dbReference>
<dbReference type="NCBIfam" id="TIGR01103">
    <property type="entry name" value="fliP"/>
    <property type="match status" value="1"/>
</dbReference>
<feature type="signal peptide" evidence="13">
    <location>
        <begin position="1"/>
        <end position="23"/>
    </location>
</feature>
<accession>K6XAQ9</accession>
<comment type="caution">
    <text evidence="14">The sequence shown here is derived from an EMBL/GenBank/DDBJ whole genome shotgun (WGS) entry which is preliminary data.</text>
</comment>
<evidence type="ECO:0000256" key="10">
    <source>
        <dbReference type="ARBA" id="ARBA00023143"/>
    </source>
</evidence>
<evidence type="ECO:0000256" key="2">
    <source>
        <dbReference type="ARBA" id="ARBA00021714"/>
    </source>
</evidence>
<keyword evidence="15" id="KW-1185">Reference proteome</keyword>
<comment type="function">
    <text evidence="12">Plays a role in the flagellum-specific transport system.</text>
</comment>
<dbReference type="PANTHER" id="PTHR30587:SF0">
    <property type="entry name" value="FLAGELLAR BIOSYNTHETIC PROTEIN FLIP"/>
    <property type="match status" value="1"/>
</dbReference>
<evidence type="ECO:0000256" key="13">
    <source>
        <dbReference type="SAM" id="SignalP"/>
    </source>
</evidence>
<evidence type="ECO:0000256" key="5">
    <source>
        <dbReference type="ARBA" id="ARBA00022692"/>
    </source>
</evidence>
<evidence type="ECO:0000313" key="15">
    <source>
        <dbReference type="Proteomes" id="UP000008366"/>
    </source>
</evidence>
<dbReference type="InterPro" id="IPR005838">
    <property type="entry name" value="T3SS_IM_P"/>
</dbReference>
<dbReference type="PROSITE" id="PS01061">
    <property type="entry name" value="FLIP_2"/>
    <property type="match status" value="1"/>
</dbReference>
<feature type="transmembrane region" description="Helical" evidence="12">
    <location>
        <begin position="229"/>
        <end position="249"/>
    </location>
</feature>
<keyword evidence="14" id="KW-0282">Flagellum</keyword>
<organism evidence="14 15">
    <name type="scientific">Kineosphaera limosa NBRC 100340</name>
    <dbReference type="NCBI Taxonomy" id="1184609"/>
    <lineage>
        <taxon>Bacteria</taxon>
        <taxon>Bacillati</taxon>
        <taxon>Actinomycetota</taxon>
        <taxon>Actinomycetes</taxon>
        <taxon>Micrococcales</taxon>
        <taxon>Dermatophilaceae</taxon>
        <taxon>Kineosphaera</taxon>
    </lineage>
</organism>
<dbReference type="PANTHER" id="PTHR30587">
    <property type="entry name" value="FLAGELLAR BIOSYNTHETIC PROTEIN FLIP"/>
    <property type="match status" value="1"/>
</dbReference>
<feature type="transmembrane region" description="Helical" evidence="12">
    <location>
        <begin position="188"/>
        <end position="208"/>
    </location>
</feature>
<dbReference type="Proteomes" id="UP000008366">
    <property type="component" value="Unassembled WGS sequence"/>
</dbReference>
<keyword evidence="6 12" id="KW-1005">Bacterial flagellum biogenesis</keyword>
<feature type="chain" id="PRO_5003896509" description="Flagellar biosynthetic protein FliP" evidence="13">
    <location>
        <begin position="24"/>
        <end position="250"/>
    </location>
</feature>
<evidence type="ECO:0000256" key="12">
    <source>
        <dbReference type="RuleBase" id="RU362069"/>
    </source>
</evidence>
<feature type="transmembrane region" description="Helical" evidence="12">
    <location>
        <begin position="91"/>
        <end position="110"/>
    </location>
</feature>
<dbReference type="RefSeq" id="WP_006592421.1">
    <property type="nucleotide sequence ID" value="NZ_BAHD01000028.1"/>
</dbReference>